<organism evidence="2 3">
    <name type="scientific">Mycena alexandri</name>
    <dbReference type="NCBI Taxonomy" id="1745969"/>
    <lineage>
        <taxon>Eukaryota</taxon>
        <taxon>Fungi</taxon>
        <taxon>Dikarya</taxon>
        <taxon>Basidiomycota</taxon>
        <taxon>Agaricomycotina</taxon>
        <taxon>Agaricomycetes</taxon>
        <taxon>Agaricomycetidae</taxon>
        <taxon>Agaricales</taxon>
        <taxon>Marasmiineae</taxon>
        <taxon>Mycenaceae</taxon>
        <taxon>Mycena</taxon>
    </lineage>
</organism>
<evidence type="ECO:0000313" key="2">
    <source>
        <dbReference type="EMBL" id="KAJ7035404.1"/>
    </source>
</evidence>
<dbReference type="Gene3D" id="2.60.40.420">
    <property type="entry name" value="Cupredoxins - blue copper proteins"/>
    <property type="match status" value="3"/>
</dbReference>
<dbReference type="EMBL" id="JARJCM010000050">
    <property type="protein sequence ID" value="KAJ7035404.1"/>
    <property type="molecule type" value="Genomic_DNA"/>
</dbReference>
<dbReference type="InterPro" id="IPR052953">
    <property type="entry name" value="Ser-rich/MCO-related"/>
</dbReference>
<dbReference type="PANTHER" id="PTHR34883">
    <property type="entry name" value="SERINE-RICH PROTEIN, PUTATIVE-RELATED-RELATED"/>
    <property type="match status" value="1"/>
</dbReference>
<comment type="caution">
    <text evidence="2">The sequence shown here is derived from an EMBL/GenBank/DDBJ whole genome shotgun (WGS) entry which is preliminary data.</text>
</comment>
<evidence type="ECO:0000256" key="1">
    <source>
        <dbReference type="SAM" id="SignalP"/>
    </source>
</evidence>
<gene>
    <name evidence="2" type="ORF">C8F04DRAFT_1258950</name>
</gene>
<feature type="chain" id="PRO_5042183181" evidence="1">
    <location>
        <begin position="23"/>
        <end position="469"/>
    </location>
</feature>
<dbReference type="SUPFAM" id="SSF49503">
    <property type="entry name" value="Cupredoxins"/>
    <property type="match status" value="3"/>
</dbReference>
<feature type="signal peptide" evidence="1">
    <location>
        <begin position="1"/>
        <end position="22"/>
    </location>
</feature>
<keyword evidence="1" id="KW-0732">Signal</keyword>
<dbReference type="AlphaFoldDB" id="A0AAD6SWL5"/>
<evidence type="ECO:0000313" key="3">
    <source>
        <dbReference type="Proteomes" id="UP001218188"/>
    </source>
</evidence>
<sequence length="469" mass="48017">MWAFTRLSLAAVVLAPALSAHAAQIVIEVGPGEQKIFTPSNITASVGDVVSFHFLTGNHSVTQSSFATPCEPLAGGVDSGFQAVAADTTSIPEFSFAINNASAPLFFFSKQTIPVNECNKGMVFSINQNPNSAKSFAAFQANAKADVPAATATAGVSSSTVTAVPAAASSGAKILVQVGAGGGLTFSPSNISANIGDNVAFQFINKNHSVTQSSFASPCEALVGGIDSGFQFVAANATAVPEFGFTITNASKPLFFFSKQTIPVNECNKGMVFSINQDPNSANSFTAFQANAKADVPAATATAGVSSSTVAAVPAATSSGAKILVQVGAGGGLTFSPSNISANIGDNVAFQFINRNHSITQSSFASPCEALASGIDSGFQFVAANATAVPEFSFTITNASIPLFFFSKQTVPVNECNKGMVFSINQNPNSAKSFAAFQAHAKADIQPAAKANTKGRRVHARDFAKVAGK</sequence>
<name>A0AAD6SWL5_9AGAR</name>
<dbReference type="CDD" id="cd00920">
    <property type="entry name" value="Cupredoxin"/>
    <property type="match status" value="3"/>
</dbReference>
<proteinExistence type="predicted"/>
<reference evidence="2" key="1">
    <citation type="submission" date="2023-03" db="EMBL/GenBank/DDBJ databases">
        <title>Massive genome expansion in bonnet fungi (Mycena s.s.) driven by repeated elements and novel gene families across ecological guilds.</title>
        <authorList>
            <consortium name="Lawrence Berkeley National Laboratory"/>
            <person name="Harder C.B."/>
            <person name="Miyauchi S."/>
            <person name="Viragh M."/>
            <person name="Kuo A."/>
            <person name="Thoen E."/>
            <person name="Andreopoulos B."/>
            <person name="Lu D."/>
            <person name="Skrede I."/>
            <person name="Drula E."/>
            <person name="Henrissat B."/>
            <person name="Morin E."/>
            <person name="Kohler A."/>
            <person name="Barry K."/>
            <person name="LaButti K."/>
            <person name="Morin E."/>
            <person name="Salamov A."/>
            <person name="Lipzen A."/>
            <person name="Mereny Z."/>
            <person name="Hegedus B."/>
            <person name="Baldrian P."/>
            <person name="Stursova M."/>
            <person name="Weitz H."/>
            <person name="Taylor A."/>
            <person name="Grigoriev I.V."/>
            <person name="Nagy L.G."/>
            <person name="Martin F."/>
            <person name="Kauserud H."/>
        </authorList>
    </citation>
    <scope>NUCLEOTIDE SEQUENCE</scope>
    <source>
        <strain evidence="2">CBHHK200</strain>
    </source>
</reference>
<dbReference type="Proteomes" id="UP001218188">
    <property type="component" value="Unassembled WGS sequence"/>
</dbReference>
<dbReference type="PANTHER" id="PTHR34883:SF15">
    <property type="entry name" value="EXTRACELLULAR SERINE-RICH PROTEIN"/>
    <property type="match status" value="1"/>
</dbReference>
<protein>
    <submittedName>
        <fullName evidence="2">Uncharacterized protein</fullName>
    </submittedName>
</protein>
<dbReference type="InterPro" id="IPR008972">
    <property type="entry name" value="Cupredoxin"/>
</dbReference>
<accession>A0AAD6SWL5</accession>
<keyword evidence="3" id="KW-1185">Reference proteome</keyword>